<dbReference type="GO" id="GO:0034618">
    <property type="term" value="F:arginine binding"/>
    <property type="evidence" value="ECO:0007669"/>
    <property type="project" value="InterPro"/>
</dbReference>
<dbReference type="GO" id="GO:0003677">
    <property type="term" value="F:DNA binding"/>
    <property type="evidence" value="ECO:0007669"/>
    <property type="project" value="UniProtKB-KW"/>
</dbReference>
<proteinExistence type="inferred from homology"/>
<dbReference type="InterPro" id="IPR020899">
    <property type="entry name" value="Arg_repress_C"/>
</dbReference>
<protein>
    <recommendedName>
        <fullName evidence="7">Arginine repressor</fullName>
    </recommendedName>
</protein>
<accession>A0A538U4J9</accession>
<comment type="subcellular location">
    <subcellularLocation>
        <location evidence="1 7">Cytoplasm</location>
    </subcellularLocation>
</comment>
<keyword evidence="7" id="KW-0028">Amino-acid biosynthesis</keyword>
<comment type="similarity">
    <text evidence="2 7">Belongs to the ArgR family.</text>
</comment>
<reference evidence="10 11" key="1">
    <citation type="journal article" date="2019" name="Nat. Microbiol.">
        <title>Mediterranean grassland soil C-N compound turnover is dependent on rainfall and depth, and is mediated by genomically divergent microorganisms.</title>
        <authorList>
            <person name="Diamond S."/>
            <person name="Andeer P.F."/>
            <person name="Li Z."/>
            <person name="Crits-Christoph A."/>
            <person name="Burstein D."/>
            <person name="Anantharaman K."/>
            <person name="Lane K.R."/>
            <person name="Thomas B.C."/>
            <person name="Pan C."/>
            <person name="Northen T.R."/>
            <person name="Banfield J.F."/>
        </authorList>
    </citation>
    <scope>NUCLEOTIDE SEQUENCE [LARGE SCALE GENOMIC DNA]</scope>
    <source>
        <strain evidence="10">WS_11</strain>
    </source>
</reference>
<comment type="pathway">
    <text evidence="7">Amino-acid biosynthesis; L-arginine biosynthesis [regulation].</text>
</comment>
<evidence type="ECO:0000259" key="8">
    <source>
        <dbReference type="Pfam" id="PF01316"/>
    </source>
</evidence>
<keyword evidence="7" id="KW-0055">Arginine biosynthesis</keyword>
<sequence length="157" mass="17136">MHRAQRLAFLAQLIGERRFCSQEELATAFARARVPVTQATLSRDLRSLGVGKRPDGSGKPVYTLPVPAAETFDRERQLLDLKSFVNEIRLAQNLAVVRTPPGHANGVARAIDLLGFDHLVGSVAGDDTVLVVLSDRSAALRFKRHIEGLATRNGVTQ</sequence>
<evidence type="ECO:0000313" key="10">
    <source>
        <dbReference type="EMBL" id="TMQ70820.1"/>
    </source>
</evidence>
<dbReference type="UniPathway" id="UPA00068"/>
<dbReference type="InterPro" id="IPR001669">
    <property type="entry name" value="Arg_repress"/>
</dbReference>
<dbReference type="PRINTS" id="PR01467">
    <property type="entry name" value="ARGREPRESSOR"/>
</dbReference>
<dbReference type="PANTHER" id="PTHR34471:SF1">
    <property type="entry name" value="ARGININE REPRESSOR"/>
    <property type="match status" value="1"/>
</dbReference>
<evidence type="ECO:0000256" key="5">
    <source>
        <dbReference type="ARBA" id="ARBA00023125"/>
    </source>
</evidence>
<evidence type="ECO:0000259" key="9">
    <source>
        <dbReference type="Pfam" id="PF02863"/>
    </source>
</evidence>
<dbReference type="GO" id="GO:0051259">
    <property type="term" value="P:protein complex oligomerization"/>
    <property type="evidence" value="ECO:0007669"/>
    <property type="project" value="InterPro"/>
</dbReference>
<dbReference type="AlphaFoldDB" id="A0A538U4J9"/>
<dbReference type="InterPro" id="IPR020900">
    <property type="entry name" value="Arg_repress_DNA-bd"/>
</dbReference>
<gene>
    <name evidence="7" type="primary">argR</name>
    <name evidence="10" type="ORF">E6K81_11705</name>
</gene>
<comment type="caution">
    <text evidence="10">The sequence shown here is derived from an EMBL/GenBank/DDBJ whole genome shotgun (WGS) entry which is preliminary data.</text>
</comment>
<dbReference type="HAMAP" id="MF_00173">
    <property type="entry name" value="Arg_repressor"/>
    <property type="match status" value="1"/>
</dbReference>
<dbReference type="PANTHER" id="PTHR34471">
    <property type="entry name" value="ARGININE REPRESSOR"/>
    <property type="match status" value="1"/>
</dbReference>
<evidence type="ECO:0000256" key="2">
    <source>
        <dbReference type="ARBA" id="ARBA00008316"/>
    </source>
</evidence>
<dbReference type="Pfam" id="PF02863">
    <property type="entry name" value="Arg_repressor_C"/>
    <property type="match status" value="1"/>
</dbReference>
<dbReference type="GO" id="GO:1900079">
    <property type="term" value="P:regulation of arginine biosynthetic process"/>
    <property type="evidence" value="ECO:0007669"/>
    <property type="project" value="UniProtKB-UniRule"/>
</dbReference>
<evidence type="ECO:0000313" key="11">
    <source>
        <dbReference type="Proteomes" id="UP000319771"/>
    </source>
</evidence>
<dbReference type="Gene3D" id="1.10.10.10">
    <property type="entry name" value="Winged helix-like DNA-binding domain superfamily/Winged helix DNA-binding domain"/>
    <property type="match status" value="1"/>
</dbReference>
<feature type="domain" description="Arginine repressor C-terminal" evidence="9">
    <location>
        <begin position="81"/>
        <end position="146"/>
    </location>
</feature>
<dbReference type="SUPFAM" id="SSF55252">
    <property type="entry name" value="C-terminal domain of arginine repressor"/>
    <property type="match status" value="1"/>
</dbReference>
<evidence type="ECO:0000256" key="1">
    <source>
        <dbReference type="ARBA" id="ARBA00004496"/>
    </source>
</evidence>
<dbReference type="InterPro" id="IPR036390">
    <property type="entry name" value="WH_DNA-bd_sf"/>
</dbReference>
<evidence type="ECO:0000256" key="7">
    <source>
        <dbReference type="HAMAP-Rule" id="MF_00173"/>
    </source>
</evidence>
<dbReference type="Proteomes" id="UP000319771">
    <property type="component" value="Unassembled WGS sequence"/>
</dbReference>
<keyword evidence="7" id="KW-0678">Repressor</keyword>
<dbReference type="Pfam" id="PF01316">
    <property type="entry name" value="Arg_repressor"/>
    <property type="match status" value="1"/>
</dbReference>
<dbReference type="GO" id="GO:0005737">
    <property type="term" value="C:cytoplasm"/>
    <property type="evidence" value="ECO:0007669"/>
    <property type="project" value="UniProtKB-SubCell"/>
</dbReference>
<dbReference type="SUPFAM" id="SSF46785">
    <property type="entry name" value="Winged helix' DNA-binding domain"/>
    <property type="match status" value="1"/>
</dbReference>
<keyword evidence="5 7" id="KW-0238">DNA-binding</keyword>
<evidence type="ECO:0000256" key="4">
    <source>
        <dbReference type="ARBA" id="ARBA00023015"/>
    </source>
</evidence>
<dbReference type="InterPro" id="IPR036388">
    <property type="entry name" value="WH-like_DNA-bd_sf"/>
</dbReference>
<comment type="function">
    <text evidence="7">Regulates arginine biosynthesis genes.</text>
</comment>
<dbReference type="InterPro" id="IPR036251">
    <property type="entry name" value="Arg_repress_C_sf"/>
</dbReference>
<dbReference type="Gene3D" id="3.30.1360.40">
    <property type="match status" value="1"/>
</dbReference>
<keyword evidence="3 7" id="KW-0963">Cytoplasm</keyword>
<organism evidence="10 11">
    <name type="scientific">Eiseniibacteriota bacterium</name>
    <dbReference type="NCBI Taxonomy" id="2212470"/>
    <lineage>
        <taxon>Bacteria</taxon>
        <taxon>Candidatus Eiseniibacteriota</taxon>
    </lineage>
</organism>
<evidence type="ECO:0000256" key="3">
    <source>
        <dbReference type="ARBA" id="ARBA00022490"/>
    </source>
</evidence>
<keyword evidence="6 7" id="KW-0804">Transcription</keyword>
<dbReference type="EMBL" id="VBPB01000200">
    <property type="protein sequence ID" value="TMQ70820.1"/>
    <property type="molecule type" value="Genomic_DNA"/>
</dbReference>
<dbReference type="GO" id="GO:0003700">
    <property type="term" value="F:DNA-binding transcription factor activity"/>
    <property type="evidence" value="ECO:0007669"/>
    <property type="project" value="UniProtKB-UniRule"/>
</dbReference>
<evidence type="ECO:0000256" key="6">
    <source>
        <dbReference type="ARBA" id="ARBA00023163"/>
    </source>
</evidence>
<feature type="domain" description="Arginine repressor DNA-binding" evidence="8">
    <location>
        <begin position="1"/>
        <end position="65"/>
    </location>
</feature>
<name>A0A538U4J9_UNCEI</name>
<dbReference type="GO" id="GO:0006526">
    <property type="term" value="P:L-arginine biosynthetic process"/>
    <property type="evidence" value="ECO:0007669"/>
    <property type="project" value="UniProtKB-UniPathway"/>
</dbReference>
<keyword evidence="4 7" id="KW-0805">Transcription regulation</keyword>